<keyword evidence="2" id="KW-1185">Reference proteome</keyword>
<comment type="caution">
    <text evidence="1">The sequence shown here is derived from an EMBL/GenBank/DDBJ whole genome shotgun (WGS) entry which is preliminary data.</text>
</comment>
<reference evidence="1 2" key="1">
    <citation type="journal article" date="2019" name="Sci. Rep.">
        <title>Comparative genomics of chytrid fungi reveal insights into the obligate biotrophic and pathogenic lifestyle of Synchytrium endobioticum.</title>
        <authorList>
            <person name="van de Vossenberg B.T.L.H."/>
            <person name="Warris S."/>
            <person name="Nguyen H.D.T."/>
            <person name="van Gent-Pelzer M.P.E."/>
            <person name="Joly D.L."/>
            <person name="van de Geest H.C."/>
            <person name="Bonants P.J.M."/>
            <person name="Smith D.S."/>
            <person name="Levesque C.A."/>
            <person name="van der Lee T.A.J."/>
        </authorList>
    </citation>
    <scope>NUCLEOTIDE SEQUENCE [LARGE SCALE GENOMIC DNA]</scope>
    <source>
        <strain evidence="1 2">CBS 675.73</strain>
    </source>
</reference>
<dbReference type="AlphaFoldDB" id="A0A507EU39"/>
<gene>
    <name evidence="1" type="ORF">CcCBS67573_g07455</name>
</gene>
<name>A0A507EU39_9FUNG</name>
<organism evidence="1 2">
    <name type="scientific">Chytriomyces confervae</name>
    <dbReference type="NCBI Taxonomy" id="246404"/>
    <lineage>
        <taxon>Eukaryota</taxon>
        <taxon>Fungi</taxon>
        <taxon>Fungi incertae sedis</taxon>
        <taxon>Chytridiomycota</taxon>
        <taxon>Chytridiomycota incertae sedis</taxon>
        <taxon>Chytridiomycetes</taxon>
        <taxon>Chytridiales</taxon>
        <taxon>Chytriomycetaceae</taxon>
        <taxon>Chytriomyces</taxon>
    </lineage>
</organism>
<proteinExistence type="predicted"/>
<evidence type="ECO:0000313" key="1">
    <source>
        <dbReference type="EMBL" id="TPX67613.1"/>
    </source>
</evidence>
<dbReference type="EMBL" id="QEAP01000390">
    <property type="protein sequence ID" value="TPX67613.1"/>
    <property type="molecule type" value="Genomic_DNA"/>
</dbReference>
<protein>
    <submittedName>
        <fullName evidence="1">Uncharacterized protein</fullName>
    </submittedName>
</protein>
<dbReference type="Proteomes" id="UP000320333">
    <property type="component" value="Unassembled WGS sequence"/>
</dbReference>
<dbReference type="OrthoDB" id="2116615at2759"/>
<accession>A0A507EU39</accession>
<sequence length="360" mass="40184">MSSRQVWLIPPTILVGRIAGAIDSYTSYSVTCAVTVAPTCSGADEGSALTSFYNFCTDKKGEFKLPYDPPVNQTSLPTGLVCDATPRCVADKLYTASCYVDYTTVPSCSYSYTRASSSSSSQSWLMKNLGSIIPGVIGSVIGLICLKGCLEACLFGGNGLRPSQIKQYYAERRNEDKQRHRAQDVERENRRDEAVRIEANRVRREQELSQAFYQGVANRSLREDNIKLTLEKARDEIVRQRHDLKMREVERQTELTNIVENSKDVQNQRLAQRFKGALALRAAKREEELKASGNNIKVIESNIIENGKVVGRRQEIQRERYARTDAEAHAIMGAVGNDLHQITQPQSAYAGNNGNRNGMM</sequence>
<evidence type="ECO:0000313" key="2">
    <source>
        <dbReference type="Proteomes" id="UP000320333"/>
    </source>
</evidence>